<feature type="transmembrane region" description="Helical" evidence="1">
    <location>
        <begin position="76"/>
        <end position="100"/>
    </location>
</feature>
<proteinExistence type="predicted"/>
<feature type="transmembrane region" description="Helical" evidence="1">
    <location>
        <begin position="290"/>
        <end position="311"/>
    </location>
</feature>
<dbReference type="AlphaFoldDB" id="A0AAJ4MSV4"/>
<keyword evidence="1" id="KW-0472">Membrane</keyword>
<feature type="transmembrane region" description="Helical" evidence="1">
    <location>
        <begin position="243"/>
        <end position="270"/>
    </location>
</feature>
<accession>A0AAJ4MSV4</accession>
<name>A0AAJ4MSV4_9BURK</name>
<reference evidence="2 3" key="1">
    <citation type="submission" date="2021-03" db="EMBL/GenBank/DDBJ databases">
        <title>Draft genome sequence of Janthinobacterium sp. strain PLB02 isolated from infected primmorphs (Lubomirskia baicalensis).</title>
        <authorList>
            <person name="Chernogor L.I."/>
            <person name="Belikov S.I."/>
            <person name="Petrushin I.S."/>
        </authorList>
    </citation>
    <scope>NUCLEOTIDE SEQUENCE [LARGE SCALE GENOMIC DNA]</scope>
    <source>
        <strain evidence="2 3">PLB02</strain>
    </source>
</reference>
<dbReference type="Pfam" id="PF05987">
    <property type="entry name" value="DUF898"/>
    <property type="match status" value="1"/>
</dbReference>
<evidence type="ECO:0000313" key="2">
    <source>
        <dbReference type="EMBL" id="QSX96323.1"/>
    </source>
</evidence>
<feature type="transmembrane region" description="Helical" evidence="1">
    <location>
        <begin position="36"/>
        <end position="55"/>
    </location>
</feature>
<sequence length="359" mass="40391">MFPISKETPVDFDANNTPPRQEAITFSATGSEYFRIWIVNLLLSIVTLGIYSAWAKVRRNRYFYSSTHLAGGSFEYHGNAVAILKGRIAAVVLIAGYNIAFQVSPVVGLLMFVLLAAILPWLVWKSLQFKLYNTSYRGIRFGFGGSAREAYKYFLWLPILNTFTGGLMTPFLHQRLKRFQHTQSRFGATHFSFDATVGSFYKTYLLFFALLLGGLLVLIFVVFGSVFASFAANANDKTKVGSLLFAIGALYLWAFTVLPLFLTMIQNLIWNHTRLQRHQFQSQLTWGRTTFVMLSNLLGIVVTLGLFTPFAHVRWLKYRLEATSMLVHGSLDEFVAATGQQVSATGEGMVDLLDFDLSL</sequence>
<feature type="transmembrane region" description="Helical" evidence="1">
    <location>
        <begin position="106"/>
        <end position="124"/>
    </location>
</feature>
<protein>
    <submittedName>
        <fullName evidence="2">DUF898 domain-containing protein</fullName>
    </submittedName>
</protein>
<gene>
    <name evidence="2" type="ORF">J3P46_27600</name>
</gene>
<evidence type="ECO:0000313" key="3">
    <source>
        <dbReference type="Proteomes" id="UP000662821"/>
    </source>
</evidence>
<evidence type="ECO:0000256" key="1">
    <source>
        <dbReference type="SAM" id="Phobius"/>
    </source>
</evidence>
<feature type="transmembrane region" description="Helical" evidence="1">
    <location>
        <begin position="204"/>
        <end position="231"/>
    </location>
</feature>
<organism evidence="2 3">
    <name type="scientific">Janthinobacterium lividum</name>
    <dbReference type="NCBI Taxonomy" id="29581"/>
    <lineage>
        <taxon>Bacteria</taxon>
        <taxon>Pseudomonadati</taxon>
        <taxon>Pseudomonadota</taxon>
        <taxon>Betaproteobacteria</taxon>
        <taxon>Burkholderiales</taxon>
        <taxon>Oxalobacteraceae</taxon>
        <taxon>Janthinobacterium</taxon>
    </lineage>
</organism>
<keyword evidence="1" id="KW-0812">Transmembrane</keyword>
<feature type="transmembrane region" description="Helical" evidence="1">
    <location>
        <begin position="153"/>
        <end position="172"/>
    </location>
</feature>
<dbReference type="EMBL" id="CP071520">
    <property type="protein sequence ID" value="QSX96323.1"/>
    <property type="molecule type" value="Genomic_DNA"/>
</dbReference>
<keyword evidence="1" id="KW-1133">Transmembrane helix</keyword>
<dbReference type="InterPro" id="IPR010295">
    <property type="entry name" value="DUF898"/>
</dbReference>
<dbReference type="Proteomes" id="UP000662821">
    <property type="component" value="Chromosome"/>
</dbReference>